<keyword evidence="6 12" id="KW-0347">Helicase</keyword>
<dbReference type="GO" id="GO:0006310">
    <property type="term" value="P:DNA recombination"/>
    <property type="evidence" value="ECO:0007669"/>
    <property type="project" value="InterPro"/>
</dbReference>
<dbReference type="SMART" id="SM00487">
    <property type="entry name" value="DEXDc"/>
    <property type="match status" value="1"/>
</dbReference>
<dbReference type="NCBIfam" id="TIGR00595">
    <property type="entry name" value="priA"/>
    <property type="match status" value="1"/>
</dbReference>
<evidence type="ECO:0000256" key="12">
    <source>
        <dbReference type="HAMAP-Rule" id="MF_00983"/>
    </source>
</evidence>
<dbReference type="Pfam" id="PF17764">
    <property type="entry name" value="PriA_3primeBD"/>
    <property type="match status" value="1"/>
</dbReference>
<dbReference type="GO" id="GO:0006270">
    <property type="term" value="P:DNA replication initiation"/>
    <property type="evidence" value="ECO:0007669"/>
    <property type="project" value="TreeGrafter"/>
</dbReference>
<dbReference type="EMBL" id="QXDF01000002">
    <property type="protein sequence ID" value="RIA47707.1"/>
    <property type="molecule type" value="Genomic_DNA"/>
</dbReference>
<keyword evidence="5 12" id="KW-0378">Hydrolase</keyword>
<feature type="binding site" evidence="12">
    <location>
        <position position="477"/>
    </location>
    <ligand>
        <name>Zn(2+)</name>
        <dbReference type="ChEBI" id="CHEBI:29105"/>
        <label>2</label>
    </ligand>
</feature>
<comment type="subunit">
    <text evidence="12">Component of the replication restart primosome.</text>
</comment>
<dbReference type="PANTHER" id="PTHR30580">
    <property type="entry name" value="PRIMOSOMAL PROTEIN N"/>
    <property type="match status" value="1"/>
</dbReference>
<feature type="binding site" evidence="12">
    <location>
        <position position="480"/>
    </location>
    <ligand>
        <name>Zn(2+)</name>
        <dbReference type="ChEBI" id="CHEBI:29105"/>
        <label>2</label>
    </ligand>
</feature>
<keyword evidence="2 12" id="KW-0235">DNA replication</keyword>
<evidence type="ECO:0000256" key="4">
    <source>
        <dbReference type="ARBA" id="ARBA00022741"/>
    </source>
</evidence>
<evidence type="ECO:0000256" key="7">
    <source>
        <dbReference type="ARBA" id="ARBA00022833"/>
    </source>
</evidence>
<dbReference type="GO" id="GO:0016887">
    <property type="term" value="F:ATP hydrolysis activity"/>
    <property type="evidence" value="ECO:0007669"/>
    <property type="project" value="RHEA"/>
</dbReference>
<evidence type="ECO:0000256" key="1">
    <source>
        <dbReference type="ARBA" id="ARBA00022515"/>
    </source>
</evidence>
<evidence type="ECO:0000256" key="9">
    <source>
        <dbReference type="ARBA" id="ARBA00023125"/>
    </source>
</evidence>
<dbReference type="Proteomes" id="UP000266273">
    <property type="component" value="Unassembled WGS sequence"/>
</dbReference>
<keyword evidence="8 12" id="KW-0067">ATP-binding</keyword>
<dbReference type="GO" id="GO:0005524">
    <property type="term" value="F:ATP binding"/>
    <property type="evidence" value="ECO:0007669"/>
    <property type="project" value="UniProtKB-UniRule"/>
</dbReference>
<dbReference type="CDD" id="cd17929">
    <property type="entry name" value="DEXHc_priA"/>
    <property type="match status" value="1"/>
</dbReference>
<evidence type="ECO:0000256" key="3">
    <source>
        <dbReference type="ARBA" id="ARBA00022723"/>
    </source>
</evidence>
<dbReference type="PROSITE" id="PS51192">
    <property type="entry name" value="HELICASE_ATP_BIND_1"/>
    <property type="match status" value="1"/>
</dbReference>
<reference evidence="14 15" key="1">
    <citation type="submission" date="2018-08" db="EMBL/GenBank/DDBJ databases">
        <title>Genomic Encyclopedia of Archaeal and Bacterial Type Strains, Phase II (KMG-II): from individual species to whole genera.</title>
        <authorList>
            <person name="Goeker M."/>
        </authorList>
    </citation>
    <scope>NUCLEOTIDE SEQUENCE [LARGE SCALE GENOMIC DNA]</scope>
    <source>
        <strain evidence="14 15">DSM 5002</strain>
    </source>
</reference>
<proteinExistence type="inferred from homology"/>
<evidence type="ECO:0000313" key="14">
    <source>
        <dbReference type="EMBL" id="RIA47707.1"/>
    </source>
</evidence>
<evidence type="ECO:0000256" key="11">
    <source>
        <dbReference type="ARBA" id="ARBA00048988"/>
    </source>
</evidence>
<feature type="binding site" evidence="12">
    <location>
        <position position="490"/>
    </location>
    <ligand>
        <name>Zn(2+)</name>
        <dbReference type="ChEBI" id="CHEBI:29105"/>
        <label>1</label>
    </ligand>
</feature>
<comment type="function">
    <text evidence="12">Initiates the restart of stalled replication forks, which reloads the replicative helicase on sites other than the origin of replication. Recognizes and binds to abandoned replication forks and remodels them to uncover a helicase loading site. Promotes assembly of the primosome at these replication forks.</text>
</comment>
<accession>A0A397PKM8</accession>
<evidence type="ECO:0000259" key="13">
    <source>
        <dbReference type="PROSITE" id="PS51192"/>
    </source>
</evidence>
<dbReference type="GO" id="GO:0006269">
    <property type="term" value="P:DNA replication, synthesis of primer"/>
    <property type="evidence" value="ECO:0007669"/>
    <property type="project" value="UniProtKB-KW"/>
</dbReference>
<dbReference type="HAMAP" id="MF_00983">
    <property type="entry name" value="PriA"/>
    <property type="match status" value="1"/>
</dbReference>
<dbReference type="RefSeq" id="WP_119062070.1">
    <property type="nucleotide sequence ID" value="NZ_QXDF01000002.1"/>
</dbReference>
<dbReference type="PANTHER" id="PTHR30580:SF0">
    <property type="entry name" value="PRIMOSOMAL PROTEIN N"/>
    <property type="match status" value="1"/>
</dbReference>
<dbReference type="FunFam" id="3.40.50.300:FF:000489">
    <property type="entry name" value="Primosome assembly protein PriA"/>
    <property type="match status" value="1"/>
</dbReference>
<dbReference type="Pfam" id="PF00270">
    <property type="entry name" value="DEAD"/>
    <property type="match status" value="1"/>
</dbReference>
<feature type="domain" description="Helicase ATP-binding" evidence="13">
    <location>
        <begin position="223"/>
        <end position="389"/>
    </location>
</feature>
<keyword evidence="4 12" id="KW-0547">Nucleotide-binding</keyword>
<dbReference type="InterPro" id="IPR027417">
    <property type="entry name" value="P-loop_NTPase"/>
</dbReference>
<dbReference type="SUPFAM" id="SSF52540">
    <property type="entry name" value="P-loop containing nucleoside triphosphate hydrolases"/>
    <property type="match status" value="2"/>
</dbReference>
<dbReference type="SMART" id="SM00490">
    <property type="entry name" value="HELICc"/>
    <property type="match status" value="1"/>
</dbReference>
<evidence type="ECO:0000256" key="8">
    <source>
        <dbReference type="ARBA" id="ARBA00022840"/>
    </source>
</evidence>
<dbReference type="Pfam" id="PF18074">
    <property type="entry name" value="PriA_C"/>
    <property type="match status" value="1"/>
</dbReference>
<dbReference type="GO" id="GO:0003677">
    <property type="term" value="F:DNA binding"/>
    <property type="evidence" value="ECO:0007669"/>
    <property type="project" value="UniProtKB-UniRule"/>
</dbReference>
<sequence length="743" mass="79774">MVTGPYQAAQARLDLEEPQEGQVRAVPVLVPLALEEAYDYQPPEGEAPPPGTFVRVPLGSARRIGVVWGAARTADVAPKKLKSIIEVLDVPALPAVSRRLVDWVANYTLSPRGMVLKMMMSAPRAFEPEGPRFGYRAAGPPPDRMTPAREKVLNVAADGAVRAKAELAREAGVSAAVIEGLAAAGSLIRVEMPPPRPALPDPEHAPPELAPEQAEAAGKLIDAVRRGGFSVCLLDGVTGAGKTEVYFEAVAAALARGQQVLILLPEIALTSQFLDRFAKRFGCRPMEWHSAMGAAERGRIWRAVAKGEARAVAGARSALFLPFADLGLTVVDEEHEQSFKQEDYVRYQARDVAVVRGKLGKHPVILSSATPSIESVVNARQGRYEHVRLTSRYAGAALPDIRAIDLRADPPERGRWLSPALVSAVRDTLAADKQALLFLNRRGYAPLTLCRACGYRIECPQCSATLVEHRARGKLTCHHCGFVLPRPGDCPACGVSGKLVPCGPGVERVAEEVAERFPDVPAAILSSDFTTNLSEVRETIARISSGKARIVIGTQLVAKGHHFPGLALVGVVDGDLSLAQGGDPRAAERTFQLMQQVIGRAGREESGGVGLIQTHAPDHPVMRALISGDRDTFLAREIAAREAAVLPPFGRLAAIIVSAGAKPEAERYAQALAKAAPPAARIEVMGPAEAPLVLIRGRYRYRLLVKAPRNVDLQAFLRAWMDRAPLAKGSVRVIIDVDPYSFL</sequence>
<feature type="binding site" evidence="12">
    <location>
        <position position="453"/>
    </location>
    <ligand>
        <name>Zn(2+)</name>
        <dbReference type="ChEBI" id="CHEBI:29105"/>
        <label>1</label>
    </ligand>
</feature>
<keyword evidence="9 12" id="KW-0238">DNA-binding</keyword>
<dbReference type="InterPro" id="IPR040498">
    <property type="entry name" value="PriA_CRR"/>
</dbReference>
<dbReference type="Pfam" id="PF18319">
    <property type="entry name" value="Zn_ribbon_PriA"/>
    <property type="match status" value="1"/>
</dbReference>
<feature type="binding site" evidence="12">
    <location>
        <position position="462"/>
    </location>
    <ligand>
        <name>Zn(2+)</name>
        <dbReference type="ChEBI" id="CHEBI:29105"/>
        <label>2</label>
    </ligand>
</feature>
<organism evidence="14 15">
    <name type="scientific">Dichotomicrobium thermohalophilum</name>
    <dbReference type="NCBI Taxonomy" id="933063"/>
    <lineage>
        <taxon>Bacteria</taxon>
        <taxon>Pseudomonadati</taxon>
        <taxon>Pseudomonadota</taxon>
        <taxon>Alphaproteobacteria</taxon>
        <taxon>Hyphomicrobiales</taxon>
        <taxon>Hyphomicrobiaceae</taxon>
        <taxon>Dichotomicrobium</taxon>
    </lineage>
</organism>
<keyword evidence="7 12" id="KW-0862">Zinc</keyword>
<dbReference type="Gene3D" id="3.40.1440.60">
    <property type="entry name" value="PriA, 3(prime) DNA-binding domain"/>
    <property type="match status" value="1"/>
</dbReference>
<dbReference type="InterPro" id="IPR041236">
    <property type="entry name" value="PriA_C"/>
</dbReference>
<protein>
    <recommendedName>
        <fullName evidence="12">Replication restart protein PriA</fullName>
    </recommendedName>
    <alternativeName>
        <fullName evidence="12">ATP-dependent DNA helicase PriA</fullName>
        <ecNumber evidence="12">5.6.2.4</ecNumber>
    </alternativeName>
    <alternativeName>
        <fullName evidence="12">DNA 3'-5' helicase PriA</fullName>
    </alternativeName>
</protein>
<dbReference type="NCBIfam" id="NF004070">
    <property type="entry name" value="PRK05580.2-2"/>
    <property type="match status" value="1"/>
</dbReference>
<dbReference type="GO" id="GO:0006302">
    <property type="term" value="P:double-strand break repair"/>
    <property type="evidence" value="ECO:0007669"/>
    <property type="project" value="InterPro"/>
</dbReference>
<dbReference type="OrthoDB" id="9759544at2"/>
<dbReference type="InterPro" id="IPR014001">
    <property type="entry name" value="Helicase_ATP-bd"/>
</dbReference>
<dbReference type="InterPro" id="IPR001650">
    <property type="entry name" value="Helicase_C-like"/>
</dbReference>
<keyword evidence="10 12" id="KW-0413">Isomerase</keyword>
<dbReference type="GO" id="GO:0008270">
    <property type="term" value="F:zinc ion binding"/>
    <property type="evidence" value="ECO:0007669"/>
    <property type="project" value="UniProtKB-UniRule"/>
</dbReference>
<comment type="similarity">
    <text evidence="12">Belongs to the helicase family. PriA subfamily.</text>
</comment>
<comment type="catalytic activity">
    <reaction evidence="12">
        <text>Couples ATP hydrolysis with the unwinding of duplex DNA by translocating in the 3'-5' direction.</text>
        <dbReference type="EC" id="5.6.2.4"/>
    </reaction>
</comment>
<dbReference type="InterPro" id="IPR005259">
    <property type="entry name" value="PriA"/>
</dbReference>
<evidence type="ECO:0000313" key="15">
    <source>
        <dbReference type="Proteomes" id="UP000266273"/>
    </source>
</evidence>
<gene>
    <name evidence="12" type="primary">priA</name>
    <name evidence="14" type="ORF">BXY53_2274</name>
</gene>
<dbReference type="Gene3D" id="3.40.50.300">
    <property type="entry name" value="P-loop containing nucleotide triphosphate hydrolases"/>
    <property type="match status" value="2"/>
</dbReference>
<name>A0A397PKM8_9HYPH</name>
<evidence type="ECO:0000256" key="5">
    <source>
        <dbReference type="ARBA" id="ARBA00022801"/>
    </source>
</evidence>
<comment type="caution">
    <text evidence="14">The sequence shown here is derived from an EMBL/GenBank/DDBJ whole genome shotgun (WGS) entry which is preliminary data.</text>
</comment>
<keyword evidence="1 12" id="KW-0639">Primosome</keyword>
<dbReference type="EC" id="5.6.2.4" evidence="12"/>
<evidence type="ECO:0000256" key="10">
    <source>
        <dbReference type="ARBA" id="ARBA00023235"/>
    </source>
</evidence>
<dbReference type="GO" id="GO:0043138">
    <property type="term" value="F:3'-5' DNA helicase activity"/>
    <property type="evidence" value="ECO:0007669"/>
    <property type="project" value="UniProtKB-EC"/>
</dbReference>
<dbReference type="AlphaFoldDB" id="A0A397PKM8"/>
<feature type="binding site" evidence="12">
    <location>
        <position position="450"/>
    </location>
    <ligand>
        <name>Zn(2+)</name>
        <dbReference type="ChEBI" id="CHEBI:29105"/>
        <label>1</label>
    </ligand>
</feature>
<comment type="catalytic activity">
    <reaction evidence="11 12">
        <text>ATP + H2O = ADP + phosphate + H(+)</text>
        <dbReference type="Rhea" id="RHEA:13065"/>
        <dbReference type="ChEBI" id="CHEBI:15377"/>
        <dbReference type="ChEBI" id="CHEBI:15378"/>
        <dbReference type="ChEBI" id="CHEBI:30616"/>
        <dbReference type="ChEBI" id="CHEBI:43474"/>
        <dbReference type="ChEBI" id="CHEBI:456216"/>
        <dbReference type="EC" id="5.6.2.4"/>
    </reaction>
</comment>
<feature type="binding site" evidence="12">
    <location>
        <position position="459"/>
    </location>
    <ligand>
        <name>Zn(2+)</name>
        <dbReference type="ChEBI" id="CHEBI:29105"/>
        <label>2</label>
    </ligand>
</feature>
<evidence type="ECO:0000256" key="2">
    <source>
        <dbReference type="ARBA" id="ARBA00022705"/>
    </source>
</evidence>
<dbReference type="GO" id="GO:1990077">
    <property type="term" value="C:primosome complex"/>
    <property type="evidence" value="ECO:0007669"/>
    <property type="project" value="UniProtKB-UniRule"/>
</dbReference>
<dbReference type="InterPro" id="IPR041222">
    <property type="entry name" value="PriA_3primeBD"/>
</dbReference>
<dbReference type="InterPro" id="IPR011545">
    <property type="entry name" value="DEAD/DEAH_box_helicase_dom"/>
</dbReference>
<feature type="binding site" evidence="12">
    <location>
        <position position="493"/>
    </location>
    <ligand>
        <name>Zn(2+)</name>
        <dbReference type="ChEBI" id="CHEBI:29105"/>
        <label>1</label>
    </ligand>
</feature>
<keyword evidence="15" id="KW-1185">Reference proteome</keyword>
<keyword evidence="3 12" id="KW-0479">Metal-binding</keyword>
<evidence type="ECO:0000256" key="6">
    <source>
        <dbReference type="ARBA" id="ARBA00022806"/>
    </source>
</evidence>
<dbReference type="InterPro" id="IPR042115">
    <property type="entry name" value="PriA_3primeBD_sf"/>
</dbReference>
<comment type="cofactor">
    <cofactor evidence="12">
        <name>Zn(2+)</name>
        <dbReference type="ChEBI" id="CHEBI:29105"/>
    </cofactor>
    <text evidence="12">Binds 2 zinc ions per subunit.</text>
</comment>